<name>A0A166E1B5_DAUCS</name>
<dbReference type="GO" id="GO:0005880">
    <property type="term" value="C:nuclear microtubule"/>
    <property type="evidence" value="ECO:0007669"/>
    <property type="project" value="TreeGrafter"/>
</dbReference>
<accession>A0A166E1B5</accession>
<comment type="caution">
    <text evidence="2">The sequence shown here is derived from an EMBL/GenBank/DDBJ whole genome shotgun (WGS) entry which is preliminary data.</text>
</comment>
<dbReference type="GO" id="GO:0005819">
    <property type="term" value="C:spindle"/>
    <property type="evidence" value="ECO:0007669"/>
    <property type="project" value="InterPro"/>
</dbReference>
<dbReference type="GO" id="GO:0008017">
    <property type="term" value="F:microtubule binding"/>
    <property type="evidence" value="ECO:0007669"/>
    <property type="project" value="TreeGrafter"/>
</dbReference>
<dbReference type="GO" id="GO:0030295">
    <property type="term" value="F:protein kinase activator activity"/>
    <property type="evidence" value="ECO:0007669"/>
    <property type="project" value="TreeGrafter"/>
</dbReference>
<evidence type="ECO:0000259" key="1">
    <source>
        <dbReference type="Pfam" id="PF12214"/>
    </source>
</evidence>
<dbReference type="PANTHER" id="PTHR14326">
    <property type="entry name" value="TARGETING PROTEIN FOR XKLP2"/>
    <property type="match status" value="1"/>
</dbReference>
<organism evidence="2">
    <name type="scientific">Daucus carota subsp. sativus</name>
    <name type="common">Carrot</name>
    <dbReference type="NCBI Taxonomy" id="79200"/>
    <lineage>
        <taxon>Eukaryota</taxon>
        <taxon>Viridiplantae</taxon>
        <taxon>Streptophyta</taxon>
        <taxon>Embryophyta</taxon>
        <taxon>Tracheophyta</taxon>
        <taxon>Spermatophyta</taxon>
        <taxon>Magnoliopsida</taxon>
        <taxon>eudicotyledons</taxon>
        <taxon>Gunneridae</taxon>
        <taxon>Pentapetalae</taxon>
        <taxon>asterids</taxon>
        <taxon>campanulids</taxon>
        <taxon>Apiales</taxon>
        <taxon>Apiaceae</taxon>
        <taxon>Apioideae</taxon>
        <taxon>Scandiceae</taxon>
        <taxon>Daucinae</taxon>
        <taxon>Daucus</taxon>
        <taxon>Daucus sect. Daucus</taxon>
    </lineage>
</organism>
<dbReference type="OMA" id="NGMRFGA"/>
<dbReference type="Gramene" id="KZN05952">
    <property type="protein sequence ID" value="KZN05952"/>
    <property type="gene ID" value="DCAR_006789"/>
</dbReference>
<reference evidence="2" key="1">
    <citation type="journal article" date="2016" name="Nat. Genet.">
        <title>A high-quality carrot genome assembly provides new insights into carotenoid accumulation and asterid genome evolution.</title>
        <authorList>
            <person name="Iorizzo M."/>
            <person name="Ellison S."/>
            <person name="Senalik D."/>
            <person name="Zeng P."/>
            <person name="Satapoomin P."/>
            <person name="Huang J."/>
            <person name="Bowman M."/>
            <person name="Iovene M."/>
            <person name="Sanseverino W."/>
            <person name="Cavagnaro P."/>
            <person name="Yildiz M."/>
            <person name="Macko-Podgorni A."/>
            <person name="Moranska E."/>
            <person name="Grzebelus E."/>
            <person name="Grzebelus D."/>
            <person name="Ashrafi H."/>
            <person name="Zheng Z."/>
            <person name="Cheng S."/>
            <person name="Spooner D."/>
            <person name="Van Deynze A."/>
            <person name="Simon P."/>
        </authorList>
    </citation>
    <scope>NUCLEOTIDE SEQUENCE [LARGE SCALE GENOMIC DNA]</scope>
    <source>
        <tissue evidence="2">Leaf</tissue>
    </source>
</reference>
<dbReference type="GO" id="GO:0060236">
    <property type="term" value="P:regulation of mitotic spindle organization"/>
    <property type="evidence" value="ECO:0007669"/>
    <property type="project" value="InterPro"/>
</dbReference>
<feature type="domain" description="TPX2 central" evidence="1">
    <location>
        <begin position="224"/>
        <end position="383"/>
    </location>
</feature>
<dbReference type="Pfam" id="PF12214">
    <property type="entry name" value="TPX2_importin"/>
    <property type="match status" value="1"/>
</dbReference>
<sequence>MDEEMEETVMYTFTAIEIDLDYEFDAARFFDFSRQESVDETLQAELWFQSRPSYPPSPFVKKPVLRENVLPDNVTASSKFEGFENMDFTESDSDLGGDMEILRMDMSREECGGVNRKTSIELNGCTQLISDQCSNIPAGCEVLPFVFLHYGLQNFVLVNRYLKLENYKSIVPKISPLESQPAKRQKLEGGQLCKFADTHQQTHLVHKEPKKDIKPDKSLAHAKLRLTIPKEPAFETAQRAQRMRSKVRDDEQLTSTAPKFRARPLNRKMLEAPSMLLPKRSIPRKPEFQEFYLKTSERAMQHNVPSSSAHSSKPKVLHHSVAGSIADCSNKDIKRWHVINTPKKEGCELVHKFKALPPNKKIFSSKADIRVSRNNKKDSTLPTLTLTAEIQPSTGPRINLPRPTCTLSKIKKPSQGKATCLKAKQISAHTGVTKIGLPSNMSRSSSVH</sequence>
<dbReference type="PANTHER" id="PTHR14326:SF15">
    <property type="entry name" value="OS06G0130200 PROTEIN"/>
    <property type="match status" value="1"/>
</dbReference>
<dbReference type="GO" id="GO:0090307">
    <property type="term" value="P:mitotic spindle assembly"/>
    <property type="evidence" value="ECO:0007669"/>
    <property type="project" value="TreeGrafter"/>
</dbReference>
<dbReference type="AlphaFoldDB" id="A0A166E1B5"/>
<gene>
    <name evidence="2" type="ORF">DCAR_006789</name>
</gene>
<dbReference type="STRING" id="79200.A0A166E1B5"/>
<proteinExistence type="predicted"/>
<dbReference type="EMBL" id="LNRQ01000002">
    <property type="protein sequence ID" value="KZN05952.1"/>
    <property type="molecule type" value="Genomic_DNA"/>
</dbReference>
<protein>
    <recommendedName>
        <fullName evidence="1">TPX2 central domain-containing protein</fullName>
    </recommendedName>
</protein>
<dbReference type="InterPro" id="IPR027330">
    <property type="entry name" value="TPX2_central_dom"/>
</dbReference>
<dbReference type="InterPro" id="IPR009675">
    <property type="entry name" value="TPX2_fam"/>
</dbReference>
<evidence type="ECO:0000313" key="2">
    <source>
        <dbReference type="EMBL" id="KZN05952.1"/>
    </source>
</evidence>